<feature type="transmembrane region" description="Helical" evidence="6">
    <location>
        <begin position="303"/>
        <end position="326"/>
    </location>
</feature>
<feature type="transmembrane region" description="Helical" evidence="6">
    <location>
        <begin position="161"/>
        <end position="178"/>
    </location>
</feature>
<feature type="transmembrane region" description="Helical" evidence="6">
    <location>
        <begin position="415"/>
        <end position="438"/>
    </location>
</feature>
<dbReference type="AlphaFoldDB" id="A0AAN9SXS2"/>
<dbReference type="GO" id="GO:0015297">
    <property type="term" value="F:antiporter activity"/>
    <property type="evidence" value="ECO:0007669"/>
    <property type="project" value="InterPro"/>
</dbReference>
<evidence type="ECO:0000256" key="3">
    <source>
        <dbReference type="ARBA" id="ARBA00022692"/>
    </source>
</evidence>
<feature type="transmembrane region" description="Helical" evidence="6">
    <location>
        <begin position="444"/>
        <end position="465"/>
    </location>
</feature>
<keyword evidence="4 6" id="KW-1133">Transmembrane helix</keyword>
<dbReference type="Pfam" id="PF01554">
    <property type="entry name" value="MatE"/>
    <property type="match status" value="2"/>
</dbReference>
<comment type="similarity">
    <text evidence="2 6">Belongs to the multi antimicrobial extrusion (MATE) (TC 2.A.66.1) family.</text>
</comment>
<feature type="transmembrane region" description="Helical" evidence="6">
    <location>
        <begin position="53"/>
        <end position="74"/>
    </location>
</feature>
<feature type="transmembrane region" description="Helical" evidence="6">
    <location>
        <begin position="347"/>
        <end position="370"/>
    </location>
</feature>
<evidence type="ECO:0000256" key="2">
    <source>
        <dbReference type="ARBA" id="ARBA00010199"/>
    </source>
</evidence>
<dbReference type="CDD" id="cd13132">
    <property type="entry name" value="MATE_eukaryotic"/>
    <property type="match status" value="1"/>
</dbReference>
<feature type="transmembrane region" description="Helical" evidence="6">
    <location>
        <begin position="262"/>
        <end position="283"/>
    </location>
</feature>
<evidence type="ECO:0000256" key="1">
    <source>
        <dbReference type="ARBA" id="ARBA00004141"/>
    </source>
</evidence>
<comment type="caution">
    <text evidence="7">The sequence shown here is derived from an EMBL/GenBank/DDBJ whole genome shotgun (WGS) entry which is preliminary data.</text>
</comment>
<dbReference type="EMBL" id="JAYMYS010000003">
    <property type="protein sequence ID" value="KAK7401809.1"/>
    <property type="molecule type" value="Genomic_DNA"/>
</dbReference>
<feature type="transmembrane region" description="Helical" evidence="6">
    <location>
        <begin position="390"/>
        <end position="408"/>
    </location>
</feature>
<dbReference type="NCBIfam" id="TIGR00797">
    <property type="entry name" value="matE"/>
    <property type="match status" value="1"/>
</dbReference>
<proteinExistence type="inferred from homology"/>
<dbReference type="GO" id="GO:0042910">
    <property type="term" value="F:xenobiotic transmembrane transporter activity"/>
    <property type="evidence" value="ECO:0007669"/>
    <property type="project" value="InterPro"/>
</dbReference>
<feature type="transmembrane region" description="Helical" evidence="6">
    <location>
        <begin position="119"/>
        <end position="141"/>
    </location>
</feature>
<evidence type="ECO:0000256" key="6">
    <source>
        <dbReference type="RuleBase" id="RU004914"/>
    </source>
</evidence>
<dbReference type="InterPro" id="IPR002528">
    <property type="entry name" value="MATE_fam"/>
</dbReference>
<feature type="transmembrane region" description="Helical" evidence="6">
    <location>
        <begin position="225"/>
        <end position="242"/>
    </location>
</feature>
<evidence type="ECO:0000256" key="4">
    <source>
        <dbReference type="ARBA" id="ARBA00022989"/>
    </source>
</evidence>
<feature type="transmembrane region" description="Helical" evidence="6">
    <location>
        <begin position="86"/>
        <end position="107"/>
    </location>
</feature>
<name>A0AAN9SXS2_PSOTE</name>
<evidence type="ECO:0000313" key="8">
    <source>
        <dbReference type="Proteomes" id="UP001386955"/>
    </source>
</evidence>
<dbReference type="GO" id="GO:1990961">
    <property type="term" value="P:xenobiotic detoxification by transmembrane export across the plasma membrane"/>
    <property type="evidence" value="ECO:0007669"/>
    <property type="project" value="InterPro"/>
</dbReference>
<dbReference type="Proteomes" id="UP001386955">
    <property type="component" value="Unassembled WGS sequence"/>
</dbReference>
<protein>
    <recommendedName>
        <fullName evidence="6">Protein DETOXIFICATION</fullName>
    </recommendedName>
    <alternativeName>
        <fullName evidence="6">Multidrug and toxic compound extrusion protein</fullName>
    </alternativeName>
</protein>
<feature type="transmembrane region" description="Helical" evidence="6">
    <location>
        <begin position="190"/>
        <end position="213"/>
    </location>
</feature>
<accession>A0AAN9SXS2</accession>
<keyword evidence="8" id="KW-1185">Reference proteome</keyword>
<dbReference type="PANTHER" id="PTHR11206">
    <property type="entry name" value="MULTIDRUG RESISTANCE PROTEIN"/>
    <property type="match status" value="1"/>
</dbReference>
<comment type="subcellular location">
    <subcellularLocation>
        <location evidence="1">Membrane</location>
        <topology evidence="1">Multi-pass membrane protein</topology>
    </subcellularLocation>
</comment>
<keyword evidence="5 6" id="KW-0472">Membrane</keyword>
<dbReference type="InterPro" id="IPR045069">
    <property type="entry name" value="MATE_euk"/>
</dbReference>
<keyword evidence="3 6" id="KW-0812">Transmembrane</keyword>
<reference evidence="7 8" key="1">
    <citation type="submission" date="2024-01" db="EMBL/GenBank/DDBJ databases">
        <title>The genomes of 5 underutilized Papilionoideae crops provide insights into root nodulation and disease resistanc.</title>
        <authorList>
            <person name="Jiang F."/>
        </authorList>
    </citation>
    <scope>NUCLEOTIDE SEQUENCE [LARGE SCALE GENOMIC DNA]</scope>
    <source>
        <strain evidence="7">DUOXIRENSHENG_FW03</strain>
        <tissue evidence="7">Leaves</tissue>
    </source>
</reference>
<dbReference type="GO" id="GO:0016020">
    <property type="term" value="C:membrane"/>
    <property type="evidence" value="ECO:0007669"/>
    <property type="project" value="UniProtKB-SubCell"/>
</dbReference>
<sequence length="488" mass="53586">MAASTSSNGTGTPLLREFENGRKETILPGRGWWNKVLDMEEAKHQLSLSLPMILTNMFYYLITLVSVMLAGHLGELQLAGSTLANSWFSVTGVAVMVGLSGALETLCGQGFGAKEYQILGIYLQSSCIISLIFSIIISIIWFYTEHIIVLLQQSHDIARTAALYMKFFIPGLFAYGLLQNILRFLQTQSVVIPLVVLSVLPMLGHIGIAYWLVQCSGLSFTGAPVAASISLWISMLLLALYVMNAKKFKQTWQGFSMHSFNYVLTIMKLALPSAAMICLEYWAFEVLVFLAGLLPDSHITTSLIAICANTEFIAYMITYGLSAAASTRVSNELGAGNPERAKHAMNVTLKLSLLLGFCFVLGLGFGHNIWIQFFSDSPIIKKEFASLTPLLVISILLDAIQGVLSGVVRGCGWQHLAACINLATFFLIGLPISCLLAFKTSLQYKGLWIGLICGLLCQTGSLFIFTRRAKWTKLEISEDKDKEQPLAI</sequence>
<organism evidence="7 8">
    <name type="scientific">Psophocarpus tetragonolobus</name>
    <name type="common">Winged bean</name>
    <name type="synonym">Dolichos tetragonolobus</name>
    <dbReference type="NCBI Taxonomy" id="3891"/>
    <lineage>
        <taxon>Eukaryota</taxon>
        <taxon>Viridiplantae</taxon>
        <taxon>Streptophyta</taxon>
        <taxon>Embryophyta</taxon>
        <taxon>Tracheophyta</taxon>
        <taxon>Spermatophyta</taxon>
        <taxon>Magnoliopsida</taxon>
        <taxon>eudicotyledons</taxon>
        <taxon>Gunneridae</taxon>
        <taxon>Pentapetalae</taxon>
        <taxon>rosids</taxon>
        <taxon>fabids</taxon>
        <taxon>Fabales</taxon>
        <taxon>Fabaceae</taxon>
        <taxon>Papilionoideae</taxon>
        <taxon>50 kb inversion clade</taxon>
        <taxon>NPAAA clade</taxon>
        <taxon>indigoferoid/millettioid clade</taxon>
        <taxon>Phaseoleae</taxon>
        <taxon>Psophocarpus</taxon>
    </lineage>
</organism>
<evidence type="ECO:0000313" key="7">
    <source>
        <dbReference type="EMBL" id="KAK7401809.1"/>
    </source>
</evidence>
<evidence type="ECO:0000256" key="5">
    <source>
        <dbReference type="ARBA" id="ARBA00023136"/>
    </source>
</evidence>
<gene>
    <name evidence="7" type="ORF">VNO78_13595</name>
</gene>